<proteinExistence type="predicted"/>
<dbReference type="Proteomes" id="UP001367508">
    <property type="component" value="Unassembled WGS sequence"/>
</dbReference>
<evidence type="ECO:0000313" key="1">
    <source>
        <dbReference type="EMBL" id="KAK7314702.1"/>
    </source>
</evidence>
<dbReference type="EMBL" id="JAYMYQ010000008">
    <property type="protein sequence ID" value="KAK7314702.1"/>
    <property type="molecule type" value="Genomic_DNA"/>
</dbReference>
<comment type="caution">
    <text evidence="1">The sequence shown here is derived from an EMBL/GenBank/DDBJ whole genome shotgun (WGS) entry which is preliminary data.</text>
</comment>
<organism evidence="1 2">
    <name type="scientific">Canavalia gladiata</name>
    <name type="common">Sword bean</name>
    <name type="synonym">Dolichos gladiatus</name>
    <dbReference type="NCBI Taxonomy" id="3824"/>
    <lineage>
        <taxon>Eukaryota</taxon>
        <taxon>Viridiplantae</taxon>
        <taxon>Streptophyta</taxon>
        <taxon>Embryophyta</taxon>
        <taxon>Tracheophyta</taxon>
        <taxon>Spermatophyta</taxon>
        <taxon>Magnoliopsida</taxon>
        <taxon>eudicotyledons</taxon>
        <taxon>Gunneridae</taxon>
        <taxon>Pentapetalae</taxon>
        <taxon>rosids</taxon>
        <taxon>fabids</taxon>
        <taxon>Fabales</taxon>
        <taxon>Fabaceae</taxon>
        <taxon>Papilionoideae</taxon>
        <taxon>50 kb inversion clade</taxon>
        <taxon>NPAAA clade</taxon>
        <taxon>indigoferoid/millettioid clade</taxon>
        <taxon>Phaseoleae</taxon>
        <taxon>Canavalia</taxon>
    </lineage>
</organism>
<dbReference type="AlphaFoldDB" id="A0AAN9PY59"/>
<name>A0AAN9PY59_CANGL</name>
<accession>A0AAN9PY59</accession>
<reference evidence="1 2" key="1">
    <citation type="submission" date="2024-01" db="EMBL/GenBank/DDBJ databases">
        <title>The genomes of 5 underutilized Papilionoideae crops provide insights into root nodulation and disease resistanc.</title>
        <authorList>
            <person name="Jiang F."/>
        </authorList>
    </citation>
    <scope>NUCLEOTIDE SEQUENCE [LARGE SCALE GENOMIC DNA]</scope>
    <source>
        <strain evidence="1">LVBAO_FW01</strain>
        <tissue evidence="1">Leaves</tissue>
    </source>
</reference>
<sequence length="79" mass="8512">MCLEGIAGSAASSHLPFGLFESGKALNGLCIFGKMLLQLLLVLVVLRPLGSDSDARDVKMIIMNMNRVCLCLCALERDD</sequence>
<protein>
    <submittedName>
        <fullName evidence="1">Uncharacterized protein</fullName>
    </submittedName>
</protein>
<gene>
    <name evidence="1" type="ORF">VNO77_33229</name>
</gene>
<keyword evidence="2" id="KW-1185">Reference proteome</keyword>
<evidence type="ECO:0000313" key="2">
    <source>
        <dbReference type="Proteomes" id="UP001367508"/>
    </source>
</evidence>